<dbReference type="Pfam" id="PF01139">
    <property type="entry name" value="RtcB"/>
    <property type="match status" value="1"/>
</dbReference>
<evidence type="ECO:0000256" key="7">
    <source>
        <dbReference type="ARBA" id="ARBA00023211"/>
    </source>
</evidence>
<proteinExistence type="predicted"/>
<evidence type="ECO:0000313" key="10">
    <source>
        <dbReference type="Proteomes" id="UP001497392"/>
    </source>
</evidence>
<gene>
    <name evidence="9" type="primary">g12068</name>
    <name evidence="9" type="ORF">VP750_LOCUS10764</name>
</gene>
<evidence type="ECO:0000256" key="8">
    <source>
        <dbReference type="ARBA" id="ARBA00047746"/>
    </source>
</evidence>
<dbReference type="Gene3D" id="3.90.1860.10">
    <property type="entry name" value="tRNA-splicing ligase RtcB"/>
    <property type="match status" value="1"/>
</dbReference>
<dbReference type="Proteomes" id="UP001497392">
    <property type="component" value="Unassembled WGS sequence"/>
</dbReference>
<accession>A0ABP1GDS8</accession>
<sequence>MVQRCLLHTTLPALTASFQRRVLSSLRCRPLNAQYKRGRFATPSCVPIRAASAVAEAPSTDLGAGLPEIIETSNVPVYLYVRRNELESSALQQLIALAESPLPVGYVSAMPDAHLGKGVSIGTVFASERYVAPMAVGVDIGCGMCAVPFNDLHKDDLKLRDLQKIQRLVKERIPTGRESHKTPLIGAAHTLEDISQRSAPSAYVLNSLREKRALKQLGTLGGGNHFLELVYDETGRVWIMLHSGSRGIGNSTAQHYDRLAADMLKKQGIKVPSKLHYMEVESQEGQAYLQDMQWCQEYAFQNRHHMLELMVDVVEQVGKSSPDMDKAVNIHHNFCQCERCTYTDPRSGEMIEKDLYVTRKGATPAAEGQMGLIPGSMGTGSFVTRGRGNAQSWSSCSHGAGRRMSRTKAKANISQEEFAKAMQGIVCDTDERVRDEAPQAYKDLTKVMANQASLTEVMHRLRPLVNVKGF</sequence>
<dbReference type="EC" id="6.5.1.8" evidence="2"/>
<dbReference type="InterPro" id="IPR036025">
    <property type="entry name" value="RtcB-like_sf"/>
</dbReference>
<keyword evidence="7" id="KW-0464">Manganese</keyword>
<dbReference type="SUPFAM" id="SSF103365">
    <property type="entry name" value="Hypothetical protein PH1602"/>
    <property type="match status" value="1"/>
</dbReference>
<evidence type="ECO:0000256" key="5">
    <source>
        <dbReference type="ARBA" id="ARBA00022741"/>
    </source>
</evidence>
<dbReference type="PANTHER" id="PTHR43749:SF2">
    <property type="entry name" value="RNA-SPLICING LIGASE RTCB"/>
    <property type="match status" value="1"/>
</dbReference>
<evidence type="ECO:0000256" key="3">
    <source>
        <dbReference type="ARBA" id="ARBA00022598"/>
    </source>
</evidence>
<keyword evidence="3" id="KW-0436">Ligase</keyword>
<evidence type="ECO:0000256" key="2">
    <source>
        <dbReference type="ARBA" id="ARBA00012726"/>
    </source>
</evidence>
<dbReference type="InterPro" id="IPR001233">
    <property type="entry name" value="RtcB"/>
</dbReference>
<reference evidence="9 10" key="1">
    <citation type="submission" date="2024-06" db="EMBL/GenBank/DDBJ databases">
        <authorList>
            <person name="Kraege A."/>
            <person name="Thomma B."/>
        </authorList>
    </citation>
    <scope>NUCLEOTIDE SEQUENCE [LARGE SCALE GENOMIC DNA]</scope>
</reference>
<evidence type="ECO:0000256" key="6">
    <source>
        <dbReference type="ARBA" id="ARBA00023134"/>
    </source>
</evidence>
<keyword evidence="10" id="KW-1185">Reference proteome</keyword>
<comment type="cofactor">
    <cofactor evidence="1">
        <name>Mn(2+)</name>
        <dbReference type="ChEBI" id="CHEBI:29035"/>
    </cofactor>
</comment>
<comment type="catalytic activity">
    <reaction evidence="8">
        <text>a 3'-end 3'-phospho-ribonucleotide-RNA + a 5'-end dephospho-ribonucleoside-RNA + GTP = a ribonucleotidyl-ribonucleotide-RNA + GMP + diphosphate</text>
        <dbReference type="Rhea" id="RHEA:68076"/>
        <dbReference type="Rhea" id="RHEA-COMP:10463"/>
        <dbReference type="Rhea" id="RHEA-COMP:13936"/>
        <dbReference type="Rhea" id="RHEA-COMP:17355"/>
        <dbReference type="ChEBI" id="CHEBI:33019"/>
        <dbReference type="ChEBI" id="CHEBI:37565"/>
        <dbReference type="ChEBI" id="CHEBI:58115"/>
        <dbReference type="ChEBI" id="CHEBI:83062"/>
        <dbReference type="ChEBI" id="CHEBI:138284"/>
        <dbReference type="ChEBI" id="CHEBI:173118"/>
        <dbReference type="EC" id="6.5.1.8"/>
    </reaction>
</comment>
<keyword evidence="6" id="KW-0342">GTP-binding</keyword>
<dbReference type="InterPro" id="IPR052915">
    <property type="entry name" value="RtcB-like"/>
</dbReference>
<name>A0ABP1GDS8_9CHLO</name>
<evidence type="ECO:0000256" key="4">
    <source>
        <dbReference type="ARBA" id="ARBA00022723"/>
    </source>
</evidence>
<keyword evidence="4" id="KW-0479">Metal-binding</keyword>
<comment type="caution">
    <text evidence="9">The sequence shown here is derived from an EMBL/GenBank/DDBJ whole genome shotgun (WGS) entry which is preliminary data.</text>
</comment>
<evidence type="ECO:0000256" key="1">
    <source>
        <dbReference type="ARBA" id="ARBA00001936"/>
    </source>
</evidence>
<dbReference type="PANTHER" id="PTHR43749">
    <property type="entry name" value="RNA-SPLICING LIGASE RTCB"/>
    <property type="match status" value="1"/>
</dbReference>
<keyword evidence="5" id="KW-0547">Nucleotide-binding</keyword>
<organism evidence="9 10">
    <name type="scientific">Coccomyxa viridis</name>
    <dbReference type="NCBI Taxonomy" id="1274662"/>
    <lineage>
        <taxon>Eukaryota</taxon>
        <taxon>Viridiplantae</taxon>
        <taxon>Chlorophyta</taxon>
        <taxon>core chlorophytes</taxon>
        <taxon>Trebouxiophyceae</taxon>
        <taxon>Trebouxiophyceae incertae sedis</taxon>
        <taxon>Coccomyxaceae</taxon>
        <taxon>Coccomyxa</taxon>
    </lineage>
</organism>
<protein>
    <recommendedName>
        <fullName evidence="2">3'-phosphate/5'-hydroxy nucleic acid ligase</fullName>
        <ecNumber evidence="2">6.5.1.8</ecNumber>
    </recommendedName>
</protein>
<dbReference type="EMBL" id="CAXHTA020000019">
    <property type="protein sequence ID" value="CAL5228858.1"/>
    <property type="molecule type" value="Genomic_DNA"/>
</dbReference>
<evidence type="ECO:0000313" key="9">
    <source>
        <dbReference type="EMBL" id="CAL5228858.1"/>
    </source>
</evidence>